<dbReference type="RefSeq" id="WP_007311152.1">
    <property type="nucleotide sequence ID" value="NZ_AESD01000450.1"/>
</dbReference>
<name>G5J6D7_CROWT</name>
<dbReference type="PANTHER" id="PTHR43350:SF2">
    <property type="entry name" value="GROES-LIKE ZINC-BINDING ALCOHOL DEHYDROGENASE FAMILY PROTEIN"/>
    <property type="match status" value="1"/>
</dbReference>
<evidence type="ECO:0000256" key="5">
    <source>
        <dbReference type="ARBA" id="ARBA00023002"/>
    </source>
</evidence>
<dbReference type="Proteomes" id="UP000003477">
    <property type="component" value="Unassembled WGS sequence"/>
</dbReference>
<dbReference type="PATRIC" id="fig|423471.3.peg.2856"/>
<dbReference type="GO" id="GO:0016491">
    <property type="term" value="F:oxidoreductase activity"/>
    <property type="evidence" value="ECO:0007669"/>
    <property type="project" value="UniProtKB-KW"/>
</dbReference>
<reference evidence="7 8" key="1">
    <citation type="journal article" date="2011" name="Front. Microbiol.">
        <title>Two Strains of Crocosphaera watsonii with Highly Conserved Genomes are Distinguished by Strain-Specific Features.</title>
        <authorList>
            <person name="Bench S.R."/>
            <person name="Ilikchyan I.N."/>
            <person name="Tripp H.J."/>
            <person name="Zehr J.P."/>
        </authorList>
    </citation>
    <scope>NUCLEOTIDE SEQUENCE [LARGE SCALE GENOMIC DNA]</scope>
    <source>
        <strain evidence="7 8">WH 0003</strain>
    </source>
</reference>
<dbReference type="EMBL" id="AESD01000450">
    <property type="protein sequence ID" value="EHJ12235.1"/>
    <property type="molecule type" value="Genomic_DNA"/>
</dbReference>
<organism evidence="7 8">
    <name type="scientific">Crocosphaera watsonii WH 0003</name>
    <dbReference type="NCBI Taxonomy" id="423471"/>
    <lineage>
        <taxon>Bacteria</taxon>
        <taxon>Bacillati</taxon>
        <taxon>Cyanobacteriota</taxon>
        <taxon>Cyanophyceae</taxon>
        <taxon>Oscillatoriophycideae</taxon>
        <taxon>Chroococcales</taxon>
        <taxon>Aphanothecaceae</taxon>
        <taxon>Crocosphaera</taxon>
    </lineage>
</organism>
<feature type="non-terminal residue" evidence="7">
    <location>
        <position position="1"/>
    </location>
</feature>
<evidence type="ECO:0000256" key="4">
    <source>
        <dbReference type="ARBA" id="ARBA00022833"/>
    </source>
</evidence>
<evidence type="ECO:0000313" key="8">
    <source>
        <dbReference type="Proteomes" id="UP000003477"/>
    </source>
</evidence>
<comment type="caution">
    <text evidence="7">The sequence shown here is derived from an EMBL/GenBank/DDBJ whole genome shotgun (WGS) entry which is preliminary data.</text>
</comment>
<dbReference type="Gene3D" id="3.90.180.10">
    <property type="entry name" value="Medium-chain alcohol dehydrogenases, catalytic domain"/>
    <property type="match status" value="1"/>
</dbReference>
<dbReference type="Gene3D" id="3.40.50.720">
    <property type="entry name" value="NAD(P)-binding Rossmann-like Domain"/>
    <property type="match status" value="1"/>
</dbReference>
<keyword evidence="4" id="KW-0862">Zinc</keyword>
<evidence type="ECO:0000313" key="7">
    <source>
        <dbReference type="EMBL" id="EHJ12235.1"/>
    </source>
</evidence>
<comment type="similarity">
    <text evidence="2">Belongs to the zinc-containing alcohol dehydrogenase family.</text>
</comment>
<dbReference type="AlphaFoldDB" id="G5J6D7"/>
<keyword evidence="5" id="KW-0560">Oxidoreductase</keyword>
<dbReference type="InterPro" id="IPR013149">
    <property type="entry name" value="ADH-like_C"/>
</dbReference>
<dbReference type="Pfam" id="PF00107">
    <property type="entry name" value="ADH_zinc_N"/>
    <property type="match status" value="1"/>
</dbReference>
<dbReference type="GO" id="GO:0046872">
    <property type="term" value="F:metal ion binding"/>
    <property type="evidence" value="ECO:0007669"/>
    <property type="project" value="UniProtKB-KW"/>
</dbReference>
<accession>G5J6D7</accession>
<dbReference type="GeneID" id="88766638"/>
<evidence type="ECO:0000259" key="6">
    <source>
        <dbReference type="Pfam" id="PF00107"/>
    </source>
</evidence>
<dbReference type="SUPFAM" id="SSF51735">
    <property type="entry name" value="NAD(P)-binding Rossmann-fold domains"/>
    <property type="match status" value="1"/>
</dbReference>
<dbReference type="PANTHER" id="PTHR43350">
    <property type="entry name" value="NAD-DEPENDENT ALCOHOL DEHYDROGENASE"/>
    <property type="match status" value="1"/>
</dbReference>
<sequence length="171" mass="18533">QQIEIDENQRVLVVGDGKLGQLVAQTLALTGCDLWAIGRHSEKLANLAARGIKIGLEADVQERSFDIAVDCTGNPQGFDLARRSLRPRGILVLKSTYAGKLTLDASALVVDEITVIGSRCGPFAPALKLLEQEKVDVKPLIHGRYTIDEGLKAFGIAQKRGILKVLVEINH</sequence>
<evidence type="ECO:0000256" key="1">
    <source>
        <dbReference type="ARBA" id="ARBA00001947"/>
    </source>
</evidence>
<protein>
    <submittedName>
        <fullName evidence="7">Threonine dehydrogenase-like protein (Zn-dependent dehydrogenases)</fullName>
    </submittedName>
</protein>
<dbReference type="InterPro" id="IPR036291">
    <property type="entry name" value="NAD(P)-bd_dom_sf"/>
</dbReference>
<keyword evidence="3" id="KW-0479">Metal-binding</keyword>
<gene>
    <name evidence="7" type="ORF">CWATWH0003_3039a2</name>
</gene>
<comment type="cofactor">
    <cofactor evidence="1">
        <name>Zn(2+)</name>
        <dbReference type="ChEBI" id="CHEBI:29105"/>
    </cofactor>
</comment>
<evidence type="ECO:0000256" key="2">
    <source>
        <dbReference type="ARBA" id="ARBA00008072"/>
    </source>
</evidence>
<proteinExistence type="inferred from homology"/>
<feature type="domain" description="Alcohol dehydrogenase-like C-terminal" evidence="6">
    <location>
        <begin position="19"/>
        <end position="128"/>
    </location>
</feature>
<evidence type="ECO:0000256" key="3">
    <source>
        <dbReference type="ARBA" id="ARBA00022723"/>
    </source>
</evidence>